<proteinExistence type="predicted"/>
<reference evidence="1" key="1">
    <citation type="journal article" date="2012" name="Nature">
        <title>The oyster genome reveals stress adaptation and complexity of shell formation.</title>
        <authorList>
            <person name="Zhang G."/>
            <person name="Fang X."/>
            <person name="Guo X."/>
            <person name="Li L."/>
            <person name="Luo R."/>
            <person name="Xu F."/>
            <person name="Yang P."/>
            <person name="Zhang L."/>
            <person name="Wang X."/>
            <person name="Qi H."/>
            <person name="Xiong Z."/>
            <person name="Que H."/>
            <person name="Xie Y."/>
            <person name="Holland P.W."/>
            <person name="Paps J."/>
            <person name="Zhu Y."/>
            <person name="Wu F."/>
            <person name="Chen Y."/>
            <person name="Wang J."/>
            <person name="Peng C."/>
            <person name="Meng J."/>
            <person name="Yang L."/>
            <person name="Liu J."/>
            <person name="Wen B."/>
            <person name="Zhang N."/>
            <person name="Huang Z."/>
            <person name="Zhu Q."/>
            <person name="Feng Y."/>
            <person name="Mount A."/>
            <person name="Hedgecock D."/>
            <person name="Xu Z."/>
            <person name="Liu Y."/>
            <person name="Domazet-Loso T."/>
            <person name="Du Y."/>
            <person name="Sun X."/>
            <person name="Zhang S."/>
            <person name="Liu B."/>
            <person name="Cheng P."/>
            <person name="Jiang X."/>
            <person name="Li J."/>
            <person name="Fan D."/>
            <person name="Wang W."/>
            <person name="Fu W."/>
            <person name="Wang T."/>
            <person name="Wang B."/>
            <person name="Zhang J."/>
            <person name="Peng Z."/>
            <person name="Li Y."/>
            <person name="Li N."/>
            <person name="Wang J."/>
            <person name="Chen M."/>
            <person name="He Y."/>
            <person name="Tan F."/>
            <person name="Song X."/>
            <person name="Zheng Q."/>
            <person name="Huang R."/>
            <person name="Yang H."/>
            <person name="Du X."/>
            <person name="Chen L."/>
            <person name="Yang M."/>
            <person name="Gaffney P.M."/>
            <person name="Wang S."/>
            <person name="Luo L."/>
            <person name="She Z."/>
            <person name="Ming Y."/>
            <person name="Huang W."/>
            <person name="Zhang S."/>
            <person name="Huang B."/>
            <person name="Zhang Y."/>
            <person name="Qu T."/>
            <person name="Ni P."/>
            <person name="Miao G."/>
            <person name="Wang J."/>
            <person name="Wang Q."/>
            <person name="Steinberg C.E."/>
            <person name="Wang H."/>
            <person name="Li N."/>
            <person name="Qian L."/>
            <person name="Zhang G."/>
            <person name="Li Y."/>
            <person name="Yang H."/>
            <person name="Liu X."/>
            <person name="Wang J."/>
            <person name="Yin Y."/>
            <person name="Wang J."/>
        </authorList>
    </citation>
    <scope>NUCLEOTIDE SEQUENCE [LARGE SCALE GENOMIC DNA]</scope>
    <source>
        <strain evidence="1">05x7-T-G4-1.051#20</strain>
    </source>
</reference>
<accession>K1PJL7</accession>
<dbReference type="HOGENOM" id="CLU_1950876_0_0_1"/>
<gene>
    <name evidence="1" type="ORF">CGI_10009782</name>
</gene>
<dbReference type="EMBL" id="JH823212">
    <property type="protein sequence ID" value="EKC19059.1"/>
    <property type="molecule type" value="Genomic_DNA"/>
</dbReference>
<protein>
    <submittedName>
        <fullName evidence="1">Uncharacterized protein</fullName>
    </submittedName>
</protein>
<organism evidence="1">
    <name type="scientific">Magallana gigas</name>
    <name type="common">Pacific oyster</name>
    <name type="synonym">Crassostrea gigas</name>
    <dbReference type="NCBI Taxonomy" id="29159"/>
    <lineage>
        <taxon>Eukaryota</taxon>
        <taxon>Metazoa</taxon>
        <taxon>Spiralia</taxon>
        <taxon>Lophotrochozoa</taxon>
        <taxon>Mollusca</taxon>
        <taxon>Bivalvia</taxon>
        <taxon>Autobranchia</taxon>
        <taxon>Pteriomorphia</taxon>
        <taxon>Ostreida</taxon>
        <taxon>Ostreoidea</taxon>
        <taxon>Ostreidae</taxon>
        <taxon>Magallana</taxon>
    </lineage>
</organism>
<sequence length="129" mass="14652">MAEKKSSLFNDIRRTHNALLAQLIIDHVGNDTSTETYINWKTKFKDHCDNTRMLNLAVTANCQHLELMNIISPGKYDALRDIFSEDPEALSKINNAADEIQRMESAAQFSDIKTKGVFFVDVSCNEIEI</sequence>
<name>K1PJL7_MAGGI</name>
<dbReference type="InParanoid" id="K1PJL7"/>
<evidence type="ECO:0000313" key="1">
    <source>
        <dbReference type="EMBL" id="EKC19059.1"/>
    </source>
</evidence>
<dbReference type="AlphaFoldDB" id="K1PJL7"/>